<dbReference type="FunFam" id="3.40.50.12670:FF:000002">
    <property type="entry name" value="Carboxypeptidase"/>
    <property type="match status" value="1"/>
</dbReference>
<feature type="chain" id="PRO_5023940424" evidence="2">
    <location>
        <begin position="26"/>
        <end position="466"/>
    </location>
</feature>
<protein>
    <submittedName>
        <fullName evidence="3">Uncharacterized protein</fullName>
    </submittedName>
</protein>
<sequence>MAAQRILAAAAIVVVACLCVWPVRAAPKGAEVDEFPGFGGELPSKHYAGYISVGHEQQKRHLYYYFATSERDPTVDPVVVWINGGPACSGFSAFIHSIGPFKIEVSQIHVNDDPRVTKNPYSWTKMASLLLVDSPAGVGYSYADNEDDYATNDTSRVVDLYDFLSKWFAEYSEFLSNPFYIAGCSYSGVLVPVIAHEIQRRNEEGGRVKINLKGYSLCNPALDVDIENNALVPYAYKMGLISEELFQSLVTTCNGKYWNNTSPSCLEDLNHFYLQIKGINMEHILCPPCRYKMGITQETMEYDSGKIFKRFFETSKHGVECQNSELALEKLFDTKLGREKLHAKQKVSRPWKRCPKDIRYTRDILTLTEYHLNLTSKGYRVFLYSGDHALLVPYSSTLEWLKQLKYKEIEKWHPWFVENQIAGYSIRYENNILFATIKGAGHVPSDYLPFETFIAYQRWIDGADSL</sequence>
<accession>A0A5J9V427</accession>
<evidence type="ECO:0000256" key="2">
    <source>
        <dbReference type="SAM" id="SignalP"/>
    </source>
</evidence>
<dbReference type="Proteomes" id="UP000324897">
    <property type="component" value="Chromosome 1"/>
</dbReference>
<proteinExistence type="inferred from homology"/>
<dbReference type="OrthoDB" id="443318at2759"/>
<dbReference type="PROSITE" id="PS51257">
    <property type="entry name" value="PROKAR_LIPOPROTEIN"/>
    <property type="match status" value="1"/>
</dbReference>
<dbReference type="SUPFAM" id="SSF53474">
    <property type="entry name" value="alpha/beta-Hydrolases"/>
    <property type="match status" value="1"/>
</dbReference>
<evidence type="ECO:0000313" key="4">
    <source>
        <dbReference type="Proteomes" id="UP000324897"/>
    </source>
</evidence>
<dbReference type="GO" id="GO:0019748">
    <property type="term" value="P:secondary metabolic process"/>
    <property type="evidence" value="ECO:0007669"/>
    <property type="project" value="TreeGrafter"/>
</dbReference>
<keyword evidence="2" id="KW-0732">Signal</keyword>
<dbReference type="AlphaFoldDB" id="A0A5J9V427"/>
<dbReference type="PRINTS" id="PR00724">
    <property type="entry name" value="CRBOXYPTASEC"/>
</dbReference>
<dbReference type="EMBL" id="RWGY01000011">
    <property type="protein sequence ID" value="TVU30131.1"/>
    <property type="molecule type" value="Genomic_DNA"/>
</dbReference>
<organism evidence="3 4">
    <name type="scientific">Eragrostis curvula</name>
    <name type="common">weeping love grass</name>
    <dbReference type="NCBI Taxonomy" id="38414"/>
    <lineage>
        <taxon>Eukaryota</taxon>
        <taxon>Viridiplantae</taxon>
        <taxon>Streptophyta</taxon>
        <taxon>Embryophyta</taxon>
        <taxon>Tracheophyta</taxon>
        <taxon>Spermatophyta</taxon>
        <taxon>Magnoliopsida</taxon>
        <taxon>Liliopsida</taxon>
        <taxon>Poales</taxon>
        <taxon>Poaceae</taxon>
        <taxon>PACMAD clade</taxon>
        <taxon>Chloridoideae</taxon>
        <taxon>Eragrostideae</taxon>
        <taxon>Eragrostidinae</taxon>
        <taxon>Eragrostis</taxon>
    </lineage>
</organism>
<feature type="signal peptide" evidence="2">
    <location>
        <begin position="1"/>
        <end position="25"/>
    </location>
</feature>
<reference evidence="3 4" key="1">
    <citation type="journal article" date="2019" name="Sci. Rep.">
        <title>A high-quality genome of Eragrostis curvula grass provides insights into Poaceae evolution and supports new strategies to enhance forage quality.</title>
        <authorList>
            <person name="Carballo J."/>
            <person name="Santos B.A.C.M."/>
            <person name="Zappacosta D."/>
            <person name="Garbus I."/>
            <person name="Selva J.P."/>
            <person name="Gallo C.A."/>
            <person name="Diaz A."/>
            <person name="Albertini E."/>
            <person name="Caccamo M."/>
            <person name="Echenique V."/>
        </authorList>
    </citation>
    <scope>NUCLEOTIDE SEQUENCE [LARGE SCALE GENOMIC DNA]</scope>
    <source>
        <strain evidence="4">cv. Victoria</strain>
        <tissue evidence="3">Leaf</tissue>
    </source>
</reference>
<dbReference type="InterPro" id="IPR001563">
    <property type="entry name" value="Peptidase_S10"/>
</dbReference>
<name>A0A5J9V427_9POAL</name>
<dbReference type="Gramene" id="TVU30131">
    <property type="protein sequence ID" value="TVU30131"/>
    <property type="gene ID" value="EJB05_21738"/>
</dbReference>
<comment type="similarity">
    <text evidence="1">Belongs to the peptidase S10 family.</text>
</comment>
<dbReference type="GO" id="GO:0016747">
    <property type="term" value="F:acyltransferase activity, transferring groups other than amino-acyl groups"/>
    <property type="evidence" value="ECO:0007669"/>
    <property type="project" value="TreeGrafter"/>
</dbReference>
<dbReference type="Pfam" id="PF00450">
    <property type="entry name" value="Peptidase_S10"/>
    <property type="match status" value="1"/>
</dbReference>
<comment type="caution">
    <text evidence="3">The sequence shown here is derived from an EMBL/GenBank/DDBJ whole genome shotgun (WGS) entry which is preliminary data.</text>
</comment>
<dbReference type="Gene3D" id="3.40.50.12670">
    <property type="match status" value="1"/>
</dbReference>
<dbReference type="PANTHER" id="PTHR11802">
    <property type="entry name" value="SERINE PROTEASE FAMILY S10 SERINE CARBOXYPEPTIDASE"/>
    <property type="match status" value="1"/>
</dbReference>
<dbReference type="PANTHER" id="PTHR11802:SF236">
    <property type="entry name" value="OS02G0463500 PROTEIN"/>
    <property type="match status" value="1"/>
</dbReference>
<gene>
    <name evidence="3" type="ORF">EJB05_21738</name>
</gene>
<dbReference type="Gene3D" id="3.40.50.1820">
    <property type="entry name" value="alpha/beta hydrolase"/>
    <property type="match status" value="1"/>
</dbReference>
<keyword evidence="4" id="KW-1185">Reference proteome</keyword>
<evidence type="ECO:0000256" key="1">
    <source>
        <dbReference type="ARBA" id="ARBA00009431"/>
    </source>
</evidence>
<evidence type="ECO:0000313" key="3">
    <source>
        <dbReference type="EMBL" id="TVU30131.1"/>
    </source>
</evidence>
<dbReference type="GO" id="GO:0004185">
    <property type="term" value="F:serine-type carboxypeptidase activity"/>
    <property type="evidence" value="ECO:0007669"/>
    <property type="project" value="InterPro"/>
</dbReference>
<dbReference type="InterPro" id="IPR029058">
    <property type="entry name" value="AB_hydrolase_fold"/>
</dbReference>
<dbReference type="GO" id="GO:0006508">
    <property type="term" value="P:proteolysis"/>
    <property type="evidence" value="ECO:0007669"/>
    <property type="project" value="InterPro"/>
</dbReference>